<keyword evidence="2" id="KW-1185">Reference proteome</keyword>
<dbReference type="AlphaFoldDB" id="A0AAD7RRU0"/>
<evidence type="ECO:0000313" key="2">
    <source>
        <dbReference type="Proteomes" id="UP001221898"/>
    </source>
</evidence>
<dbReference type="EMBL" id="JAINUG010000185">
    <property type="protein sequence ID" value="KAJ8389243.1"/>
    <property type="molecule type" value="Genomic_DNA"/>
</dbReference>
<proteinExistence type="predicted"/>
<organism evidence="1 2">
    <name type="scientific">Aldrovandia affinis</name>
    <dbReference type="NCBI Taxonomy" id="143900"/>
    <lineage>
        <taxon>Eukaryota</taxon>
        <taxon>Metazoa</taxon>
        <taxon>Chordata</taxon>
        <taxon>Craniata</taxon>
        <taxon>Vertebrata</taxon>
        <taxon>Euteleostomi</taxon>
        <taxon>Actinopterygii</taxon>
        <taxon>Neopterygii</taxon>
        <taxon>Teleostei</taxon>
        <taxon>Notacanthiformes</taxon>
        <taxon>Halosauridae</taxon>
        <taxon>Aldrovandia</taxon>
    </lineage>
</organism>
<reference evidence="1" key="1">
    <citation type="journal article" date="2023" name="Science">
        <title>Genome structures resolve the early diversification of teleost fishes.</title>
        <authorList>
            <person name="Parey E."/>
            <person name="Louis A."/>
            <person name="Montfort J."/>
            <person name="Bouchez O."/>
            <person name="Roques C."/>
            <person name="Iampietro C."/>
            <person name="Lluch J."/>
            <person name="Castinel A."/>
            <person name="Donnadieu C."/>
            <person name="Desvignes T."/>
            <person name="Floi Bucao C."/>
            <person name="Jouanno E."/>
            <person name="Wen M."/>
            <person name="Mejri S."/>
            <person name="Dirks R."/>
            <person name="Jansen H."/>
            <person name="Henkel C."/>
            <person name="Chen W.J."/>
            <person name="Zahm M."/>
            <person name="Cabau C."/>
            <person name="Klopp C."/>
            <person name="Thompson A.W."/>
            <person name="Robinson-Rechavi M."/>
            <person name="Braasch I."/>
            <person name="Lecointre G."/>
            <person name="Bobe J."/>
            <person name="Postlethwait J.H."/>
            <person name="Berthelot C."/>
            <person name="Roest Crollius H."/>
            <person name="Guiguen Y."/>
        </authorList>
    </citation>
    <scope>NUCLEOTIDE SEQUENCE</scope>
    <source>
        <strain evidence="1">NC1722</strain>
    </source>
</reference>
<dbReference type="Proteomes" id="UP001221898">
    <property type="component" value="Unassembled WGS sequence"/>
</dbReference>
<name>A0AAD7RRU0_9TELE</name>
<evidence type="ECO:0000313" key="1">
    <source>
        <dbReference type="EMBL" id="KAJ8389243.1"/>
    </source>
</evidence>
<gene>
    <name evidence="1" type="ORF">AAFF_G00122630</name>
</gene>
<sequence length="164" mass="18330">MLSFPGFVEVNFWSLFHEWGWLEVFTEWGTDVRGPAEAWIVSTDLEERLALLGRVGILCWFQQGVKKHASASPPPNRSPVYLLPRMPDASSCTATWFTRTQPPMGPSPVLEEVVPSQLGPPQTDPGTTLSETKSVRWGLAWVQTTHFWCHVPAIGTVIVSDWAL</sequence>
<accession>A0AAD7RRU0</accession>
<comment type="caution">
    <text evidence="1">The sequence shown here is derived from an EMBL/GenBank/DDBJ whole genome shotgun (WGS) entry which is preliminary data.</text>
</comment>
<protein>
    <submittedName>
        <fullName evidence="1">Uncharacterized protein</fullName>
    </submittedName>
</protein>